<dbReference type="EMBL" id="BPWL01000005">
    <property type="protein sequence ID" value="GJJ10796.1"/>
    <property type="molecule type" value="Genomic_DNA"/>
</dbReference>
<reference evidence="1" key="1">
    <citation type="submission" date="2021-10" db="EMBL/GenBank/DDBJ databases">
        <title>De novo Genome Assembly of Clathrus columnatus (Basidiomycota, Fungi) Using Illumina and Nanopore Sequence Data.</title>
        <authorList>
            <person name="Ogiso-Tanaka E."/>
            <person name="Itagaki H."/>
            <person name="Hosoya T."/>
            <person name="Hosaka K."/>
        </authorList>
    </citation>
    <scope>NUCLEOTIDE SEQUENCE</scope>
    <source>
        <strain evidence="1">MO-923</strain>
    </source>
</reference>
<name>A0AAV5ACQ5_9AGAM</name>
<evidence type="ECO:0000313" key="2">
    <source>
        <dbReference type="Proteomes" id="UP001050691"/>
    </source>
</evidence>
<gene>
    <name evidence="1" type="ORF">Clacol_005024</name>
</gene>
<proteinExistence type="predicted"/>
<evidence type="ECO:0008006" key="3">
    <source>
        <dbReference type="Google" id="ProtNLM"/>
    </source>
</evidence>
<sequence length="575" mass="64765">MHDDIILPPLSLADMQPDECVSYGGAGIETIDTRIPLLLKEIDEKREWINKYLISLNQSHNTLIPINQVTSDILYKIFTLTVFDSETPGTAILDISHVCTHWKKLALEFPNLWGFLDFNFQKISSLFLERSKGSPITMCWSTSHLLFEKQGLRSEFSEYGSTEYLESHLYLLPRVNQLTLHLSFVFFEKVLPLLQSVGPLRLQSLHINIFPDGVQNPAILWLDPPVIDITRLLVLDIRGFSPPWTIQSRQNLTHLLISELCLLPSPTQLLTFLSHCPSLIELEIDFTDTSRHTNVISEQTALESAPPLLDFPHLTILKLSAEGIQSHLCIRNILLHMRVQHQLRFFYAHLGKLDATVPQSRSANLLELASSGILSHFTNTVFLSIFLDLPRNSIHIQGSCSRSASDAPFVQRNAPITPDSPCFSFDGNARQGQPFNNNSIINPVIMMPNVQHLQLAFSALELLTSWSIDLPALLPHLTTLDLRGRHYLGAFNPDSTVSLKALMNFPTTLKLQTLILKGMVFNSSVLPEVIFKTGITNLQIFDCNVDPKILAIIRERGAEVIVGTEDVAKSRLHLW</sequence>
<accession>A0AAV5ACQ5</accession>
<keyword evidence="2" id="KW-1185">Reference proteome</keyword>
<protein>
    <recommendedName>
        <fullName evidence="3">F-box domain-containing protein</fullName>
    </recommendedName>
</protein>
<comment type="caution">
    <text evidence="1">The sequence shown here is derived from an EMBL/GenBank/DDBJ whole genome shotgun (WGS) entry which is preliminary data.</text>
</comment>
<organism evidence="1 2">
    <name type="scientific">Clathrus columnatus</name>
    <dbReference type="NCBI Taxonomy" id="1419009"/>
    <lineage>
        <taxon>Eukaryota</taxon>
        <taxon>Fungi</taxon>
        <taxon>Dikarya</taxon>
        <taxon>Basidiomycota</taxon>
        <taxon>Agaricomycotina</taxon>
        <taxon>Agaricomycetes</taxon>
        <taxon>Phallomycetidae</taxon>
        <taxon>Phallales</taxon>
        <taxon>Clathraceae</taxon>
        <taxon>Clathrus</taxon>
    </lineage>
</organism>
<evidence type="ECO:0000313" key="1">
    <source>
        <dbReference type="EMBL" id="GJJ10796.1"/>
    </source>
</evidence>
<dbReference type="Proteomes" id="UP001050691">
    <property type="component" value="Unassembled WGS sequence"/>
</dbReference>
<dbReference type="AlphaFoldDB" id="A0AAV5ACQ5"/>